<comment type="similarity">
    <text evidence="12">Belongs to the glycosyl hydrolase 16 family. CRH1 subfamily.</text>
</comment>
<evidence type="ECO:0000259" key="15">
    <source>
        <dbReference type="PROSITE" id="PS51762"/>
    </source>
</evidence>
<accession>A0A8H5NSV0</accession>
<evidence type="ECO:0000256" key="5">
    <source>
        <dbReference type="ARBA" id="ARBA00022679"/>
    </source>
</evidence>
<evidence type="ECO:0000256" key="6">
    <source>
        <dbReference type="ARBA" id="ARBA00022729"/>
    </source>
</evidence>
<dbReference type="AlphaFoldDB" id="A0A8H5NSV0"/>
<dbReference type="Gene3D" id="2.60.120.200">
    <property type="match status" value="1"/>
</dbReference>
<keyword evidence="9" id="KW-0325">Glycoprotein</keyword>
<dbReference type="GO" id="GO:0016757">
    <property type="term" value="F:glycosyltransferase activity"/>
    <property type="evidence" value="ECO:0007669"/>
    <property type="project" value="UniProtKB-KW"/>
</dbReference>
<keyword evidence="10" id="KW-0326">Glycosidase</keyword>
<dbReference type="InterPro" id="IPR000757">
    <property type="entry name" value="Beta-glucanase-like"/>
</dbReference>
<evidence type="ECO:0000256" key="1">
    <source>
        <dbReference type="ARBA" id="ARBA00000822"/>
    </source>
</evidence>
<protein>
    <recommendedName>
        <fullName evidence="3">chitinase</fullName>
        <ecNumber evidence="3">3.2.1.14</ecNumber>
    </recommendedName>
</protein>
<evidence type="ECO:0000313" key="17">
    <source>
        <dbReference type="Proteomes" id="UP000546213"/>
    </source>
</evidence>
<evidence type="ECO:0000256" key="12">
    <source>
        <dbReference type="ARBA" id="ARBA00038074"/>
    </source>
</evidence>
<comment type="subcellular location">
    <subcellularLocation>
        <location evidence="2">Membrane</location>
    </subcellularLocation>
</comment>
<dbReference type="GO" id="GO:0009277">
    <property type="term" value="C:fungal-type cell wall"/>
    <property type="evidence" value="ECO:0007669"/>
    <property type="project" value="TreeGrafter"/>
</dbReference>
<sequence length="482" mass="52279">MESRNAPNLPIDHPRAPKQPSTGPIAITRQPKKKPENVLIQRYPRQVEEQSIHVDDVDFAKLLVHLTVHTYHTYPRTHPPQHAHTAQHEMDIQSLGRSRSHGAACYYSLSPDMEQMQSSPEQYAHLTPPSRPHHPTNQTLIGNCPSDDALGMSIDIDFSKGEVNSFAASGSPKYDSEGVSFTVARANDAPQLASLFYIMFGRVEITMKAAPGAGIVSSLVLQSDVLDEIDIEWLGSDNDEIQSNYFGKGQTTSYNRGEFHDVTNTQGEWITYTIDWTKDRIVWMAGGTVVRTLNAGDAEDNQYPQTPMQVKFGAWAGGDPNTNSAGTVKWARGPTDYSKGPFTMKVKSVVVTDYSTGDEYKYKDTSGSWQSIESVGGEINGNENGDAMTVTATAQGTVATADGNVPVGGIAEDGSPATATQTGWPWTGSRPSGGAIPEGWRLNAKGKIIPAENSAVVLQPLHNVIAVVPFLAGIMAFAGRFF</sequence>
<feature type="region of interest" description="Disordered" evidence="14">
    <location>
        <begin position="1"/>
        <end position="34"/>
    </location>
</feature>
<dbReference type="CDD" id="cd02183">
    <property type="entry name" value="GH16_fungal_CRH1_transglycosylase"/>
    <property type="match status" value="1"/>
</dbReference>
<keyword evidence="4" id="KW-0328">Glycosyltransferase</keyword>
<keyword evidence="7" id="KW-0378">Hydrolase</keyword>
<dbReference type="EMBL" id="JAAOAS010000506">
    <property type="protein sequence ID" value="KAF5574750.1"/>
    <property type="molecule type" value="Genomic_DNA"/>
</dbReference>
<proteinExistence type="inferred from homology"/>
<evidence type="ECO:0000256" key="10">
    <source>
        <dbReference type="ARBA" id="ARBA00023295"/>
    </source>
</evidence>
<evidence type="ECO:0000256" key="9">
    <source>
        <dbReference type="ARBA" id="ARBA00023180"/>
    </source>
</evidence>
<dbReference type="Pfam" id="PF00722">
    <property type="entry name" value="Glyco_hydro_16"/>
    <property type="match status" value="1"/>
</dbReference>
<comment type="function">
    <text evidence="13">Dual chitinase/transglycosylase that plays a role in cell wall architecture. Chitinase and transglycosylase activities are coupled. Required for the polysaccharide cross-linking at the septa and the cell wall. More specifically, transfers chitin to 1,6-beta-glucan in the cell wall.</text>
</comment>
<feature type="region of interest" description="Disordered" evidence="14">
    <location>
        <begin position="117"/>
        <end position="140"/>
    </location>
</feature>
<dbReference type="InterPro" id="IPR013320">
    <property type="entry name" value="ConA-like_dom_sf"/>
</dbReference>
<dbReference type="PROSITE" id="PS51762">
    <property type="entry name" value="GH16_2"/>
    <property type="match status" value="1"/>
</dbReference>
<keyword evidence="11" id="KW-0961">Cell wall biogenesis/degradation</keyword>
<dbReference type="Proteomes" id="UP000546213">
    <property type="component" value="Unassembled WGS sequence"/>
</dbReference>
<evidence type="ECO:0000256" key="11">
    <source>
        <dbReference type="ARBA" id="ARBA00023316"/>
    </source>
</evidence>
<dbReference type="GO" id="GO:0008843">
    <property type="term" value="F:endochitinase activity"/>
    <property type="evidence" value="ECO:0007669"/>
    <property type="project" value="UniProtKB-EC"/>
</dbReference>
<feature type="domain" description="GH16" evidence="15">
    <location>
        <begin position="121"/>
        <end position="339"/>
    </location>
</feature>
<dbReference type="PANTHER" id="PTHR10963">
    <property type="entry name" value="GLYCOSYL HYDROLASE-RELATED"/>
    <property type="match status" value="1"/>
</dbReference>
<evidence type="ECO:0000313" key="16">
    <source>
        <dbReference type="EMBL" id="KAF5574750.1"/>
    </source>
</evidence>
<keyword evidence="5" id="KW-0808">Transferase</keyword>
<evidence type="ECO:0000256" key="8">
    <source>
        <dbReference type="ARBA" id="ARBA00023136"/>
    </source>
</evidence>
<dbReference type="OrthoDB" id="4781at2759"/>
<reference evidence="16 17" key="1">
    <citation type="submission" date="2020-05" db="EMBL/GenBank/DDBJ databases">
        <title>Identification and distribution of gene clusters putatively required for synthesis of sphingolipid metabolism inhibitors in phylogenetically diverse species of the filamentous fungus Fusarium.</title>
        <authorList>
            <person name="Kim H.-S."/>
            <person name="Busman M."/>
            <person name="Brown D.W."/>
            <person name="Divon H."/>
            <person name="Uhlig S."/>
            <person name="Proctor R.H."/>
        </authorList>
    </citation>
    <scope>NUCLEOTIDE SEQUENCE [LARGE SCALE GENOMIC DNA]</scope>
    <source>
        <strain evidence="16 17">NRRL 36939</strain>
    </source>
</reference>
<gene>
    <name evidence="16" type="ORF">FPCIR_13468</name>
</gene>
<evidence type="ECO:0000256" key="2">
    <source>
        <dbReference type="ARBA" id="ARBA00004370"/>
    </source>
</evidence>
<dbReference type="InterPro" id="IPR050546">
    <property type="entry name" value="Glycosyl_Hydrlase_16"/>
</dbReference>
<comment type="caution">
    <text evidence="16">The sequence shown here is derived from an EMBL/GenBank/DDBJ whole genome shotgun (WGS) entry which is preliminary data.</text>
</comment>
<dbReference type="PANTHER" id="PTHR10963:SF68">
    <property type="entry name" value="GLYCOSIDASE CRH1-RELATED"/>
    <property type="match status" value="1"/>
</dbReference>
<dbReference type="GO" id="GO:0031505">
    <property type="term" value="P:fungal-type cell wall organization"/>
    <property type="evidence" value="ECO:0007669"/>
    <property type="project" value="TreeGrafter"/>
</dbReference>
<dbReference type="EC" id="3.2.1.14" evidence="3"/>
<comment type="catalytic activity">
    <reaction evidence="1">
        <text>Random endo-hydrolysis of N-acetyl-beta-D-glucosaminide (1-&gt;4)-beta-linkages in chitin and chitodextrins.</text>
        <dbReference type="EC" id="3.2.1.14"/>
    </reaction>
</comment>
<keyword evidence="6" id="KW-0732">Signal</keyword>
<evidence type="ECO:0000256" key="3">
    <source>
        <dbReference type="ARBA" id="ARBA00012729"/>
    </source>
</evidence>
<evidence type="ECO:0000256" key="4">
    <source>
        <dbReference type="ARBA" id="ARBA00022676"/>
    </source>
</evidence>
<dbReference type="FunFam" id="2.60.120.200:FF:000152">
    <property type="entry name" value="Cell wall glucanase"/>
    <property type="match status" value="1"/>
</dbReference>
<evidence type="ECO:0000256" key="13">
    <source>
        <dbReference type="ARBA" id="ARBA00093308"/>
    </source>
</evidence>
<keyword evidence="17" id="KW-1185">Reference proteome</keyword>
<dbReference type="GO" id="GO:0016020">
    <property type="term" value="C:membrane"/>
    <property type="evidence" value="ECO:0007669"/>
    <property type="project" value="UniProtKB-SubCell"/>
</dbReference>
<evidence type="ECO:0000256" key="7">
    <source>
        <dbReference type="ARBA" id="ARBA00022801"/>
    </source>
</evidence>
<evidence type="ECO:0000256" key="14">
    <source>
        <dbReference type="SAM" id="MobiDB-lite"/>
    </source>
</evidence>
<dbReference type="GO" id="GO:0005975">
    <property type="term" value="P:carbohydrate metabolic process"/>
    <property type="evidence" value="ECO:0007669"/>
    <property type="project" value="InterPro"/>
</dbReference>
<name>A0A8H5NSV0_9HYPO</name>
<keyword evidence="8" id="KW-0472">Membrane</keyword>
<dbReference type="SUPFAM" id="SSF49899">
    <property type="entry name" value="Concanavalin A-like lectins/glucanases"/>
    <property type="match status" value="1"/>
</dbReference>
<organism evidence="16 17">
    <name type="scientific">Fusarium pseudocircinatum</name>
    <dbReference type="NCBI Taxonomy" id="56676"/>
    <lineage>
        <taxon>Eukaryota</taxon>
        <taxon>Fungi</taxon>
        <taxon>Dikarya</taxon>
        <taxon>Ascomycota</taxon>
        <taxon>Pezizomycotina</taxon>
        <taxon>Sordariomycetes</taxon>
        <taxon>Hypocreomycetidae</taxon>
        <taxon>Hypocreales</taxon>
        <taxon>Nectriaceae</taxon>
        <taxon>Fusarium</taxon>
        <taxon>Fusarium fujikuroi species complex</taxon>
    </lineage>
</organism>